<keyword evidence="1" id="KW-0808">Transferase</keyword>
<dbReference type="InterPro" id="IPR029063">
    <property type="entry name" value="SAM-dependent_MTases_sf"/>
</dbReference>
<dbReference type="SUPFAM" id="SSF53335">
    <property type="entry name" value="S-adenosyl-L-methionine-dependent methyltransferases"/>
    <property type="match status" value="1"/>
</dbReference>
<comment type="caution">
    <text evidence="1">The sequence shown here is derived from an EMBL/GenBank/DDBJ whole genome shotgun (WGS) entry which is preliminary data.</text>
</comment>
<dbReference type="GO" id="GO:0008168">
    <property type="term" value="F:methyltransferase activity"/>
    <property type="evidence" value="ECO:0007669"/>
    <property type="project" value="UniProtKB-KW"/>
</dbReference>
<dbReference type="Proteomes" id="UP000886339">
    <property type="component" value="Unassembled WGS sequence"/>
</dbReference>
<sequence>MQLTQRAQSIVEQYLQPGQQVVDATSGNGHDSCFLARQVGARGRVFVFDIQQQALDSTASRLHDQGQATQVTLVHRGHEHLLDEIPPMDHGHIQAVMFNLGYLPHGDKTRTTTSATTLPALAQARAVLAPGGIITVLAYRGHPGGQEEARDVERQLRRLAGEGLQLSVIPSPGPVLFVLAPERYD</sequence>
<organism evidence="1">
    <name type="scientific">Thiolapillus brandeum</name>
    <dbReference type="NCBI Taxonomy" id="1076588"/>
    <lineage>
        <taxon>Bacteria</taxon>
        <taxon>Pseudomonadati</taxon>
        <taxon>Pseudomonadota</taxon>
        <taxon>Gammaproteobacteria</taxon>
        <taxon>Chromatiales</taxon>
        <taxon>Sedimenticolaceae</taxon>
        <taxon>Thiolapillus</taxon>
    </lineage>
</organism>
<dbReference type="CDD" id="cd02440">
    <property type="entry name" value="AdoMet_MTases"/>
    <property type="match status" value="1"/>
</dbReference>
<dbReference type="PANTHER" id="PTHR35276:SF1">
    <property type="entry name" value="TRNA (MNM(5)S(2)U34)-METHYLTRANSFERASE, CHLOROPLASTIC"/>
    <property type="match status" value="1"/>
</dbReference>
<name>A0A831WCI3_9GAMM</name>
<evidence type="ECO:0000313" key="1">
    <source>
        <dbReference type="EMBL" id="HEC07640.1"/>
    </source>
</evidence>
<protein>
    <submittedName>
        <fullName evidence="1">Methyltransferase domain-containing protein</fullName>
    </submittedName>
</protein>
<keyword evidence="1" id="KW-0489">Methyltransferase</keyword>
<dbReference type="AlphaFoldDB" id="A0A831WCI3"/>
<gene>
    <name evidence="1" type="ORF">ENJ12_12350</name>
</gene>
<dbReference type="EMBL" id="DRLF01000423">
    <property type="protein sequence ID" value="HEC07640.1"/>
    <property type="molecule type" value="Genomic_DNA"/>
</dbReference>
<proteinExistence type="predicted"/>
<accession>A0A831WCI3</accession>
<dbReference type="GO" id="GO:0032259">
    <property type="term" value="P:methylation"/>
    <property type="evidence" value="ECO:0007669"/>
    <property type="project" value="UniProtKB-KW"/>
</dbReference>
<dbReference type="InterPro" id="IPR010719">
    <property type="entry name" value="MnmM_MeTrfase"/>
</dbReference>
<dbReference type="Pfam" id="PF06962">
    <property type="entry name" value="rRNA_methylase"/>
    <property type="match status" value="1"/>
</dbReference>
<dbReference type="Gene3D" id="3.40.50.150">
    <property type="entry name" value="Vaccinia Virus protein VP39"/>
    <property type="match status" value="1"/>
</dbReference>
<dbReference type="PANTHER" id="PTHR35276">
    <property type="entry name" value="S-ADENOSYL-L-METHIONINE-DEPENDENT METHYLTRANSFERASES SUPERFAMILY PROTEIN"/>
    <property type="match status" value="1"/>
</dbReference>
<reference evidence="1" key="1">
    <citation type="journal article" date="2020" name="mSystems">
        <title>Genome- and Community-Level Interaction Insights into Carbon Utilization and Element Cycling Functions of Hydrothermarchaeota in Hydrothermal Sediment.</title>
        <authorList>
            <person name="Zhou Z."/>
            <person name="Liu Y."/>
            <person name="Xu W."/>
            <person name="Pan J."/>
            <person name="Luo Z.H."/>
            <person name="Li M."/>
        </authorList>
    </citation>
    <scope>NUCLEOTIDE SEQUENCE [LARGE SCALE GENOMIC DNA]</scope>
    <source>
        <strain evidence="1">HyVt-458</strain>
    </source>
</reference>